<sequence>MKKALLLLSLMFLGSNISLAQDIIELEPTDSMSIAGKGPGQDAAINPYLGMDSVAIVENIGKNEFSIRLQKKGAILKTISIKKGEKKKVELLKGVEMYFDAEDYAKAKVEFKPIS</sequence>
<keyword evidence="1" id="KW-0732">Signal</keyword>
<evidence type="ECO:0000313" key="3">
    <source>
        <dbReference type="Proteomes" id="UP001595812"/>
    </source>
</evidence>
<keyword evidence="3" id="KW-1185">Reference proteome</keyword>
<name>A0ABV8AKK8_9FLAO</name>
<feature type="chain" id="PRO_5047028023" evidence="1">
    <location>
        <begin position="21"/>
        <end position="115"/>
    </location>
</feature>
<dbReference type="EMBL" id="JBHSAT010000023">
    <property type="protein sequence ID" value="MFC3878170.1"/>
    <property type="molecule type" value="Genomic_DNA"/>
</dbReference>
<dbReference type="Proteomes" id="UP001595812">
    <property type="component" value="Unassembled WGS sequence"/>
</dbReference>
<dbReference type="RefSeq" id="WP_386102015.1">
    <property type="nucleotide sequence ID" value="NZ_JBHSAT010000023.1"/>
</dbReference>
<organism evidence="2 3">
    <name type="scientific">Winogradskyella maritima</name>
    <dbReference type="NCBI Taxonomy" id="1517766"/>
    <lineage>
        <taxon>Bacteria</taxon>
        <taxon>Pseudomonadati</taxon>
        <taxon>Bacteroidota</taxon>
        <taxon>Flavobacteriia</taxon>
        <taxon>Flavobacteriales</taxon>
        <taxon>Flavobacteriaceae</taxon>
        <taxon>Winogradskyella</taxon>
    </lineage>
</organism>
<protein>
    <submittedName>
        <fullName evidence="2">Uncharacterized protein</fullName>
    </submittedName>
</protein>
<accession>A0ABV8AKK8</accession>
<evidence type="ECO:0000313" key="2">
    <source>
        <dbReference type="EMBL" id="MFC3878170.1"/>
    </source>
</evidence>
<feature type="signal peptide" evidence="1">
    <location>
        <begin position="1"/>
        <end position="20"/>
    </location>
</feature>
<reference evidence="3" key="1">
    <citation type="journal article" date="2019" name="Int. J. Syst. Evol. Microbiol.">
        <title>The Global Catalogue of Microorganisms (GCM) 10K type strain sequencing project: providing services to taxonomists for standard genome sequencing and annotation.</title>
        <authorList>
            <consortium name="The Broad Institute Genomics Platform"/>
            <consortium name="The Broad Institute Genome Sequencing Center for Infectious Disease"/>
            <person name="Wu L."/>
            <person name="Ma J."/>
        </authorList>
    </citation>
    <scope>NUCLEOTIDE SEQUENCE [LARGE SCALE GENOMIC DNA]</scope>
    <source>
        <strain evidence="3">CECT 8979</strain>
    </source>
</reference>
<proteinExistence type="predicted"/>
<evidence type="ECO:0000256" key="1">
    <source>
        <dbReference type="SAM" id="SignalP"/>
    </source>
</evidence>
<gene>
    <name evidence="2" type="ORF">ACFOSX_13100</name>
</gene>
<comment type="caution">
    <text evidence="2">The sequence shown here is derived from an EMBL/GenBank/DDBJ whole genome shotgun (WGS) entry which is preliminary data.</text>
</comment>